<reference evidence="2" key="1">
    <citation type="submission" date="2023-08" db="EMBL/GenBank/DDBJ databases">
        <title>Pelteobagrus vachellii genome.</title>
        <authorList>
            <person name="Liu H."/>
        </authorList>
    </citation>
    <scope>NUCLEOTIDE SEQUENCE</scope>
    <source>
        <strain evidence="2">PRFRI_2022a</strain>
        <tissue evidence="2">Muscle</tissue>
    </source>
</reference>
<protein>
    <submittedName>
        <fullName evidence="2">Uncharacterized protein</fullName>
    </submittedName>
</protein>
<dbReference type="AlphaFoldDB" id="A0AA88M8J7"/>
<keyword evidence="3" id="KW-1185">Reference proteome</keyword>
<feature type="region of interest" description="Disordered" evidence="1">
    <location>
        <begin position="1"/>
        <end position="73"/>
    </location>
</feature>
<comment type="caution">
    <text evidence="2">The sequence shown here is derived from an EMBL/GenBank/DDBJ whole genome shotgun (WGS) entry which is preliminary data.</text>
</comment>
<dbReference type="EMBL" id="JAVHJS010000016">
    <property type="protein sequence ID" value="KAK2832391.1"/>
    <property type="molecule type" value="Genomic_DNA"/>
</dbReference>
<organism evidence="2 3">
    <name type="scientific">Tachysurus vachellii</name>
    <name type="common">Darkbarbel catfish</name>
    <name type="synonym">Pelteobagrus vachellii</name>
    <dbReference type="NCBI Taxonomy" id="175792"/>
    <lineage>
        <taxon>Eukaryota</taxon>
        <taxon>Metazoa</taxon>
        <taxon>Chordata</taxon>
        <taxon>Craniata</taxon>
        <taxon>Vertebrata</taxon>
        <taxon>Euteleostomi</taxon>
        <taxon>Actinopterygii</taxon>
        <taxon>Neopterygii</taxon>
        <taxon>Teleostei</taxon>
        <taxon>Ostariophysi</taxon>
        <taxon>Siluriformes</taxon>
        <taxon>Bagridae</taxon>
        <taxon>Tachysurus</taxon>
    </lineage>
</organism>
<gene>
    <name evidence="2" type="ORF">Q7C36_015853</name>
</gene>
<proteinExistence type="predicted"/>
<evidence type="ECO:0000313" key="3">
    <source>
        <dbReference type="Proteomes" id="UP001187315"/>
    </source>
</evidence>
<dbReference type="Proteomes" id="UP001187315">
    <property type="component" value="Unassembled WGS sequence"/>
</dbReference>
<sequence length="73" mass="8108">MEPVQSEITKPSPQSCQKEEGGAYHDEKAERERDGGGAVVGRMDNRQYHSVQPNASWMPPPERRTENGIAALD</sequence>
<accession>A0AA88M8J7</accession>
<feature type="compositionally biased region" description="Basic and acidic residues" evidence="1">
    <location>
        <begin position="17"/>
        <end position="35"/>
    </location>
</feature>
<evidence type="ECO:0000256" key="1">
    <source>
        <dbReference type="SAM" id="MobiDB-lite"/>
    </source>
</evidence>
<evidence type="ECO:0000313" key="2">
    <source>
        <dbReference type="EMBL" id="KAK2832391.1"/>
    </source>
</evidence>
<name>A0AA88M8J7_TACVA</name>
<feature type="compositionally biased region" description="Polar residues" evidence="1">
    <location>
        <begin position="1"/>
        <end position="16"/>
    </location>
</feature>